<dbReference type="InterPro" id="IPR050271">
    <property type="entry name" value="UDP-glycosyltransferase"/>
</dbReference>
<protein>
    <submittedName>
        <fullName evidence="6">Putative udp-glucoronosyl and udp-glucosyl transferase</fullName>
    </submittedName>
</protein>
<evidence type="ECO:0000256" key="1">
    <source>
        <dbReference type="ARBA" id="ARBA00009995"/>
    </source>
</evidence>
<dbReference type="GO" id="GO:0008194">
    <property type="term" value="F:UDP-glycosyltransferase activity"/>
    <property type="evidence" value="ECO:0007669"/>
    <property type="project" value="InterPro"/>
</dbReference>
<evidence type="ECO:0000256" key="3">
    <source>
        <dbReference type="ARBA" id="ARBA00022679"/>
    </source>
</evidence>
<dbReference type="VEuPathDB" id="VectorBase:LLONM1_001221"/>
<keyword evidence="2" id="KW-0328">Glycosyltransferase</keyword>
<dbReference type="CDD" id="cd03784">
    <property type="entry name" value="GT1_Gtf-like"/>
    <property type="match status" value="2"/>
</dbReference>
<dbReference type="FunFam" id="3.40.50.2000:FF:000050">
    <property type="entry name" value="UDP-glucuronosyltransferase"/>
    <property type="match status" value="2"/>
</dbReference>
<sequence length="589" mass="67172">MNFCQRLANTLYTASENIFMHLHYDHRQEAVYNNHFADPKPKLEDLRKSLPLVLLNSHFSMSYPRPNLPNLVDIGGFHINRNRKSLPKDLQEFLDTAPNGVIYFSMGSTLKGADLPVEKRDALLRVFGRLPVRVMWKWEDDALPGKPENVLIRKWFPQDDILAHPKVRFFITHGGLLSTMEATYHGVPVLGIPIFGDQGMNMGKTQAAGYGITIEFTNLTEQSISWAINEMLTNTKYSERAKTISARFRDQPEDPMSRAVYWIEYVARHQGAEHLISGGQELNFIQYHNLDVFGFLLLIPFLVIISITTSLSAILLNSHFSMSYPRPNLPNYIEIGGFHINKKSKPLPKDLEEFLDTAPNGVIYFSMGSNLKSADLPVEKRDALLRVFGRLPVRVLWKWEDDALPGKPENVLIRKWFPQDDILAHPKVRFFITHGGLLSTMEATYHGVPVLGIPIFGDQGMNMGKTQAAGYGITIEFTNLTEQSISWAINEMLTNTKYSERAKTISARFRDQPEDPMSRAVYWIEYVARHQGAKHLISGGQELNFIQYHNLDVFALLLLIPVLIILGIRLLCKKLCMKSSRKDLKKKYN</sequence>
<dbReference type="Proteomes" id="UP000092461">
    <property type="component" value="Unassembled WGS sequence"/>
</dbReference>
<dbReference type="EMBL" id="GITU01009863">
    <property type="protein sequence ID" value="MBC1178566.1"/>
    <property type="molecule type" value="Transcribed_RNA"/>
</dbReference>
<reference evidence="7" key="3">
    <citation type="submission" date="2020-05" db="UniProtKB">
        <authorList>
            <consortium name="EnsemblMetazoa"/>
        </authorList>
    </citation>
    <scope>IDENTIFICATION</scope>
    <source>
        <strain evidence="7">Jacobina</strain>
    </source>
</reference>
<dbReference type="Gene3D" id="3.40.50.2000">
    <property type="entry name" value="Glycogen Phosphorylase B"/>
    <property type="match status" value="2"/>
</dbReference>
<evidence type="ECO:0000313" key="8">
    <source>
        <dbReference type="Proteomes" id="UP000092461"/>
    </source>
</evidence>
<dbReference type="InterPro" id="IPR010610">
    <property type="entry name" value="EryCIII-like_C"/>
</dbReference>
<evidence type="ECO:0000313" key="7">
    <source>
        <dbReference type="EnsemblMetazoa" id="LLOJ002879-PA"/>
    </source>
</evidence>
<evidence type="ECO:0000256" key="4">
    <source>
        <dbReference type="SAM" id="Phobius"/>
    </source>
</evidence>
<keyword evidence="4" id="KW-1133">Transmembrane helix</keyword>
<name>A0A1B0CEV9_LUTLO</name>
<dbReference type="PANTHER" id="PTHR48043:SF159">
    <property type="entry name" value="EG:EG0003.4 PROTEIN-RELATED"/>
    <property type="match status" value="1"/>
</dbReference>
<keyword evidence="4" id="KW-0812">Transmembrane</keyword>
<comment type="similarity">
    <text evidence="1">Belongs to the UDP-glycosyltransferase family.</text>
</comment>
<accession>A0A1B0CEV9</accession>
<dbReference type="PANTHER" id="PTHR48043">
    <property type="entry name" value="EG:EG0003.4 PROTEIN-RELATED"/>
    <property type="match status" value="1"/>
</dbReference>
<dbReference type="Pfam" id="PF00201">
    <property type="entry name" value="UDPGT"/>
    <property type="match status" value="1"/>
</dbReference>
<keyword evidence="8" id="KW-1185">Reference proteome</keyword>
<proteinExistence type="inferred from homology"/>
<organism evidence="7 8">
    <name type="scientific">Lutzomyia longipalpis</name>
    <name type="common">Sand fly</name>
    <dbReference type="NCBI Taxonomy" id="7200"/>
    <lineage>
        <taxon>Eukaryota</taxon>
        <taxon>Metazoa</taxon>
        <taxon>Ecdysozoa</taxon>
        <taxon>Arthropoda</taxon>
        <taxon>Hexapoda</taxon>
        <taxon>Insecta</taxon>
        <taxon>Pterygota</taxon>
        <taxon>Neoptera</taxon>
        <taxon>Endopterygota</taxon>
        <taxon>Diptera</taxon>
        <taxon>Nematocera</taxon>
        <taxon>Psychodoidea</taxon>
        <taxon>Psychodidae</taxon>
        <taxon>Lutzomyia</taxon>
        <taxon>Lutzomyia</taxon>
    </lineage>
</organism>
<evidence type="ECO:0000259" key="5">
    <source>
        <dbReference type="Pfam" id="PF06722"/>
    </source>
</evidence>
<dbReference type="GO" id="GO:0016758">
    <property type="term" value="F:hexosyltransferase activity"/>
    <property type="evidence" value="ECO:0007669"/>
    <property type="project" value="UniProtKB-ARBA"/>
</dbReference>
<dbReference type="EMBL" id="AJWK01009318">
    <property type="status" value="NOT_ANNOTATED_CDS"/>
    <property type="molecule type" value="Genomic_DNA"/>
</dbReference>
<evidence type="ECO:0000313" key="6">
    <source>
        <dbReference type="EMBL" id="MBC1178566.1"/>
    </source>
</evidence>
<dbReference type="EnsemblMetazoa" id="LLOJ002879-RA">
    <property type="protein sequence ID" value="LLOJ002879-PA"/>
    <property type="gene ID" value="LLOJ002879"/>
</dbReference>
<dbReference type="AlphaFoldDB" id="A0A1B0CEV9"/>
<feature type="transmembrane region" description="Helical" evidence="4">
    <location>
        <begin position="553"/>
        <end position="572"/>
    </location>
</feature>
<feature type="domain" description="Erythromycin biosynthesis protein CIII-like C-terminal" evidence="5">
    <location>
        <begin position="407"/>
        <end position="513"/>
    </location>
</feature>
<reference evidence="6" key="2">
    <citation type="journal article" date="2020" name="BMC">
        <title>Leishmania infection induces a limited differential gene expression in the sand fly midgut.</title>
        <authorList>
            <person name="Coutinho-Abreu I.V."/>
            <person name="Serafim T.D."/>
            <person name="Meneses C."/>
            <person name="Kamhawi S."/>
            <person name="Oliveira F."/>
            <person name="Valenzuela J.G."/>
        </authorList>
    </citation>
    <scope>NUCLEOTIDE SEQUENCE</scope>
    <source>
        <strain evidence="6">Jacobina</strain>
        <tissue evidence="6">Midgut</tissue>
    </source>
</reference>
<dbReference type="EMBL" id="AJWK01009317">
    <property type="status" value="NOT_ANNOTATED_CDS"/>
    <property type="molecule type" value="Genomic_DNA"/>
</dbReference>
<dbReference type="InterPro" id="IPR002213">
    <property type="entry name" value="UDP_glucos_trans"/>
</dbReference>
<dbReference type="VEuPathDB" id="VectorBase:LLOJ002879"/>
<evidence type="ECO:0000256" key="2">
    <source>
        <dbReference type="ARBA" id="ARBA00022676"/>
    </source>
</evidence>
<feature type="transmembrane region" description="Helical" evidence="4">
    <location>
        <begin position="292"/>
        <end position="316"/>
    </location>
</feature>
<dbReference type="SUPFAM" id="SSF53756">
    <property type="entry name" value="UDP-Glycosyltransferase/glycogen phosphorylase"/>
    <property type="match status" value="2"/>
</dbReference>
<keyword evidence="3 6" id="KW-0808">Transferase</keyword>
<reference evidence="8" key="1">
    <citation type="submission" date="2012-05" db="EMBL/GenBank/DDBJ databases">
        <title>Whole Genome Assembly of Lutzomyia longipalpis.</title>
        <authorList>
            <person name="Richards S."/>
            <person name="Qu C."/>
            <person name="Dillon R."/>
            <person name="Worley K."/>
            <person name="Scherer S."/>
            <person name="Batterton M."/>
            <person name="Taylor A."/>
            <person name="Hawes A."/>
            <person name="Hernandez B."/>
            <person name="Kovar C."/>
            <person name="Mandapat C."/>
            <person name="Pham C."/>
            <person name="Qu C."/>
            <person name="Jing C."/>
            <person name="Bess C."/>
            <person name="Bandaranaike D."/>
            <person name="Ngo D."/>
            <person name="Ongeri F."/>
            <person name="Arias F."/>
            <person name="Lara F."/>
            <person name="Weissenberger G."/>
            <person name="Kamau G."/>
            <person name="Han H."/>
            <person name="Shen H."/>
            <person name="Dinh H."/>
            <person name="Khalil I."/>
            <person name="Jones J."/>
            <person name="Shafer J."/>
            <person name="Jayaseelan J."/>
            <person name="Quiroz J."/>
            <person name="Blankenburg K."/>
            <person name="Nguyen L."/>
            <person name="Jackson L."/>
            <person name="Francisco L."/>
            <person name="Tang L.-Y."/>
            <person name="Pu L.-L."/>
            <person name="Perales L."/>
            <person name="Lorensuhewa L."/>
            <person name="Munidasa M."/>
            <person name="Coyle M."/>
            <person name="Taylor M."/>
            <person name="Puazo M."/>
            <person name="Firestine M."/>
            <person name="Scheel M."/>
            <person name="Javaid M."/>
            <person name="Wang M."/>
            <person name="Li M."/>
            <person name="Tabassum N."/>
            <person name="Saada N."/>
            <person name="Osuji N."/>
            <person name="Aqrawi P."/>
            <person name="Fu Q."/>
            <person name="Thornton R."/>
            <person name="Raj R."/>
            <person name="Goodspeed R."/>
            <person name="Mata R."/>
            <person name="Najjar R."/>
            <person name="Gubbala S."/>
            <person name="Lee S."/>
            <person name="Denson S."/>
            <person name="Patil S."/>
            <person name="Macmil S."/>
            <person name="Qi S."/>
            <person name="Matskevitch T."/>
            <person name="Palculict T."/>
            <person name="Mathew T."/>
            <person name="Vee V."/>
            <person name="Velamala V."/>
            <person name="Korchina V."/>
            <person name="Cai W."/>
            <person name="Liu W."/>
            <person name="Dai W."/>
            <person name="Zou X."/>
            <person name="Zhu Y."/>
            <person name="Zhang Y."/>
            <person name="Wu Y.-Q."/>
            <person name="Xin Y."/>
            <person name="Nazarath L."/>
            <person name="Kovar C."/>
            <person name="Han Y."/>
            <person name="Muzny D."/>
            <person name="Gibbs R."/>
        </authorList>
    </citation>
    <scope>NUCLEOTIDE SEQUENCE [LARGE SCALE GENOMIC DNA]</scope>
    <source>
        <strain evidence="8">Jacobina</strain>
    </source>
</reference>
<keyword evidence="4" id="KW-0472">Membrane</keyword>
<dbReference type="Pfam" id="PF06722">
    <property type="entry name" value="EryCIII-like_C"/>
    <property type="match status" value="1"/>
</dbReference>